<comment type="similarity">
    <text evidence="1">Belongs to the serine-aspartate repeat-containing protein (SDr) family.</text>
</comment>
<organism evidence="7 8">
    <name type="scientific">Enterococcus thailandicus</name>
    <dbReference type="NCBI Taxonomy" id="417368"/>
    <lineage>
        <taxon>Bacteria</taxon>
        <taxon>Bacillati</taxon>
        <taxon>Bacillota</taxon>
        <taxon>Bacilli</taxon>
        <taxon>Lactobacillales</taxon>
        <taxon>Enterococcaceae</taxon>
        <taxon>Enterococcus</taxon>
    </lineage>
</organism>
<evidence type="ECO:0000313" key="8">
    <source>
        <dbReference type="Proteomes" id="UP000078516"/>
    </source>
</evidence>
<feature type="compositionally biased region" description="Polar residues" evidence="4">
    <location>
        <begin position="466"/>
        <end position="478"/>
    </location>
</feature>
<dbReference type="Proteomes" id="UP000078516">
    <property type="component" value="Unassembled WGS sequence"/>
</dbReference>
<dbReference type="Gene3D" id="2.60.120.200">
    <property type="match status" value="1"/>
</dbReference>
<dbReference type="InterPro" id="IPR041033">
    <property type="entry name" value="SpaA_PFL_dom_1"/>
</dbReference>
<dbReference type="EMBL" id="LWMN01000014">
    <property type="protein sequence ID" value="OAQ55210.1"/>
    <property type="molecule type" value="Genomic_DNA"/>
</dbReference>
<feature type="region of interest" description="Disordered" evidence="4">
    <location>
        <begin position="443"/>
        <end position="490"/>
    </location>
</feature>
<sequence length="730" mass="80679">MIRMKKLVFLTSLVASTVFGCTAFAAENLYDEPLAIESENLQDYFSLQGSASYDPITEIISLTPNRRLQAGNVSLNKKLPATTSFHLEAEVNLGDKTDVEGGGDGVALALHTDVPSAIGKPGNGIGVLGLAGVQAFKLDTFWNRSEEYEEPPENVERILGRNQPFGAFLVSNPTTVMIQDSVQYLANNQDAPADVDGQFHSFIADYDAMSKELTIRFHSNRGWLTWKQVLPLQENYAVAFSGSTGVNVNHQKIKVRSFVTKPAIVTGQFNLQLTDQETNQPLAGGQFEIHDITTGKLVETITTDENGKASVPKLPLGTYQVSQVTTPTGYEKTTNRTFSITEEQLTQQLNVENQPILGSLKVTLTNRVDVKQKLSGGRFHLMDDSGKILKKNLLTNEHGMFELTKLPIGKYTLVQEKAPTGYQIIDKETTIWIKGSQLLEVPVQNAKEPETAKTSDDDNFKEAESQESSSLMTNSLTMESTRSASSTTSEIIAEKDNQTVVIESSSSTIHEELLPQSNPMISQLPLKKVTQLTIQLKKINGEPIQEGSFELFNTQTGQVQQLALALNEPLTLTNLPFGTYELRQTKAKFGFVRATQTVHFELSSQHLVETITLLNQKLSPTQLTQNVVVKADKKSLNGATIEWITKIKFGTDILEAPAVSFQNELDQLVATDVSGSYHGDPIENIGHFEQKDAIVRFLFDEKDGSYHYLVAQEIQMKIVTTPDQWGTPKE</sequence>
<dbReference type="SUPFAM" id="SSF49899">
    <property type="entry name" value="Concanavalin A-like lectins/glucanases"/>
    <property type="match status" value="1"/>
</dbReference>
<dbReference type="Pfam" id="PF18483">
    <property type="entry name" value="Lectin_L-type_dom"/>
    <property type="match status" value="1"/>
</dbReference>
<evidence type="ECO:0000259" key="6">
    <source>
        <dbReference type="Pfam" id="PF17802"/>
    </source>
</evidence>
<keyword evidence="8" id="KW-1185">Reference proteome</keyword>
<dbReference type="InterPro" id="IPR013783">
    <property type="entry name" value="Ig-like_fold"/>
</dbReference>
<comment type="caution">
    <text evidence="7">The sequence shown here is derived from an EMBL/GenBank/DDBJ whole genome shotgun (WGS) entry which is preliminary data.</text>
</comment>
<feature type="compositionally biased region" description="Basic and acidic residues" evidence="4">
    <location>
        <begin position="447"/>
        <end position="464"/>
    </location>
</feature>
<proteinExistence type="inferred from homology"/>
<evidence type="ECO:0000256" key="4">
    <source>
        <dbReference type="SAM" id="MobiDB-lite"/>
    </source>
</evidence>
<feature type="domain" description="SpaA-like prealbumin fold" evidence="6">
    <location>
        <begin position="268"/>
        <end position="354"/>
    </location>
</feature>
<feature type="signal peptide" evidence="5">
    <location>
        <begin position="1"/>
        <end position="25"/>
    </location>
</feature>
<protein>
    <recommendedName>
        <fullName evidence="6">SpaA-like prealbumin fold domain-containing protein</fullName>
    </recommendedName>
</protein>
<evidence type="ECO:0000256" key="5">
    <source>
        <dbReference type="SAM" id="SignalP"/>
    </source>
</evidence>
<dbReference type="SUPFAM" id="SSF49478">
    <property type="entry name" value="Cna protein B-type domain"/>
    <property type="match status" value="2"/>
</dbReference>
<keyword evidence="3 5" id="KW-0732">Signal</keyword>
<evidence type="ECO:0000256" key="1">
    <source>
        <dbReference type="ARBA" id="ARBA00007257"/>
    </source>
</evidence>
<dbReference type="Pfam" id="PF17802">
    <property type="entry name" value="SpaA"/>
    <property type="match status" value="3"/>
</dbReference>
<feature type="compositionally biased region" description="Low complexity" evidence="4">
    <location>
        <begin position="479"/>
        <end position="490"/>
    </location>
</feature>
<name>A0A179EQQ4_ENTTH</name>
<dbReference type="PANTHER" id="PTHR36108">
    <property type="entry name" value="COLOSSIN-B-RELATED"/>
    <property type="match status" value="1"/>
</dbReference>
<accession>A0A179EQQ4</accession>
<dbReference type="PANTHER" id="PTHR36108:SF13">
    <property type="entry name" value="COLOSSIN-B-RELATED"/>
    <property type="match status" value="1"/>
</dbReference>
<evidence type="ECO:0000313" key="7">
    <source>
        <dbReference type="EMBL" id="OAQ55210.1"/>
    </source>
</evidence>
<dbReference type="Gene3D" id="2.60.40.10">
    <property type="entry name" value="Immunoglobulins"/>
    <property type="match status" value="3"/>
</dbReference>
<dbReference type="InterPro" id="IPR013320">
    <property type="entry name" value="ConA-like_dom_sf"/>
</dbReference>
<feature type="chain" id="PRO_5008100891" description="SpaA-like prealbumin fold domain-containing protein" evidence="5">
    <location>
        <begin position="26"/>
        <end position="730"/>
    </location>
</feature>
<dbReference type="PROSITE" id="PS51257">
    <property type="entry name" value="PROKAR_LIPOPROTEIN"/>
    <property type="match status" value="1"/>
</dbReference>
<feature type="domain" description="SpaA-like prealbumin fold" evidence="6">
    <location>
        <begin position="368"/>
        <end position="446"/>
    </location>
</feature>
<reference evidence="7 8" key="1">
    <citation type="submission" date="2016-04" db="EMBL/GenBank/DDBJ databases">
        <title>Draft genome of an Enterococcus thailandicus strain isolated from bovine feces.</title>
        <authorList>
            <person name="Beukers A.G."/>
            <person name="Zaheer R."/>
            <person name="Goji N."/>
            <person name="Cook S.R."/>
            <person name="Amoako K."/>
            <person name="Chaves A.V."/>
            <person name="Ward M.P."/>
            <person name="Mcallister T.A."/>
        </authorList>
    </citation>
    <scope>NUCLEOTIDE SEQUENCE [LARGE SCALE GENOMIC DNA]</scope>
    <source>
        <strain evidence="7 8">F0711D 46</strain>
    </source>
</reference>
<evidence type="ECO:0000256" key="3">
    <source>
        <dbReference type="ARBA" id="ARBA00022729"/>
    </source>
</evidence>
<keyword evidence="2" id="KW-0964">Secreted</keyword>
<dbReference type="RefSeq" id="WP_067484161.1">
    <property type="nucleotide sequence ID" value="NZ_JARQAN010000005.1"/>
</dbReference>
<evidence type="ECO:0000256" key="2">
    <source>
        <dbReference type="ARBA" id="ARBA00022525"/>
    </source>
</evidence>
<gene>
    <name evidence="7" type="ORF">A6E74_08790</name>
</gene>
<dbReference type="AlphaFoldDB" id="A0A179EQQ4"/>
<dbReference type="CDD" id="cd01951">
    <property type="entry name" value="lectin_L-type"/>
    <property type="match status" value="1"/>
</dbReference>
<dbReference type="InterPro" id="IPR056573">
    <property type="entry name" value="Lectin_L-type_dom"/>
</dbReference>
<feature type="domain" description="SpaA-like prealbumin fold" evidence="6">
    <location>
        <begin position="534"/>
        <end position="616"/>
    </location>
</feature>